<feature type="repeat" description="WD" evidence="9">
    <location>
        <begin position="324"/>
        <end position="365"/>
    </location>
</feature>
<keyword evidence="4 9" id="KW-0853">WD repeat</keyword>
<evidence type="ECO:0000256" key="3">
    <source>
        <dbReference type="ARBA" id="ARBA00021762"/>
    </source>
</evidence>
<dbReference type="Proteomes" id="UP000242188">
    <property type="component" value="Unassembled WGS sequence"/>
</dbReference>
<keyword evidence="7" id="KW-0687">Ribonucleoprotein</keyword>
<sequence>MSSKLKVKVLSRNPDEYLRETKRDIHKIQRNYDPSLHPFETSREYVRALNVTKLERVFAKPFVGALDGHKDGLNTLCKHPTSLSHLLSGSCDGEVRVWNLAHRQCVSCVQAHDGIVQGLAFHPSGNRFITCGSDKVIKQWSLSAEGQVEKEPKTTILGKTVFQSISHHNAKNMFATCGEQVDIWDSRRTEPLRSFTWGVASQHYVKFNPIERDILASCASDRSVILYDMRGSSPLRKVILKLSSNAIAWNPMEAFVFTVANEDYNLYTFDMRNLSVPMNIHMDHVAAVMDVDYSPTGKEFVSGSYDKCLRIFPVNKGHSREIYHTKRMQKVRTVQWTLDSKFILSGSDEMNIRIWKARAQEKLGVLRPREKTALEYGEKLKEKFADHPMVKRITRHRHIPHTVYQSSKEHRIMKDSQRRKESNRQAHSKPGERPNVPERKKQVLGQIE</sequence>
<feature type="repeat" description="WD" evidence="9">
    <location>
        <begin position="109"/>
        <end position="150"/>
    </location>
</feature>
<comment type="similarity">
    <text evidence="2">Belongs to the WD repeat DCAF13/WDSOF1 family.</text>
</comment>
<evidence type="ECO:0000313" key="13">
    <source>
        <dbReference type="Proteomes" id="UP000242188"/>
    </source>
</evidence>
<dbReference type="InterPro" id="IPR007287">
    <property type="entry name" value="Sof1"/>
</dbReference>
<dbReference type="PROSITE" id="PS00678">
    <property type="entry name" value="WD_REPEATS_1"/>
    <property type="match status" value="1"/>
</dbReference>
<dbReference type="SMART" id="SM00320">
    <property type="entry name" value="WD40"/>
    <property type="match status" value="5"/>
</dbReference>
<dbReference type="AlphaFoldDB" id="A0A210PHJ3"/>
<dbReference type="EMBL" id="NEDP02076693">
    <property type="protein sequence ID" value="OWF35953.1"/>
    <property type="molecule type" value="Genomic_DNA"/>
</dbReference>
<dbReference type="InterPro" id="IPR036322">
    <property type="entry name" value="WD40_repeat_dom_sf"/>
</dbReference>
<dbReference type="InterPro" id="IPR015943">
    <property type="entry name" value="WD40/YVTN_repeat-like_dom_sf"/>
</dbReference>
<dbReference type="SUPFAM" id="SSF50978">
    <property type="entry name" value="WD40 repeat-like"/>
    <property type="match status" value="1"/>
</dbReference>
<gene>
    <name evidence="12" type="ORF">KP79_PYT23575</name>
</gene>
<dbReference type="PROSITE" id="PS50082">
    <property type="entry name" value="WD_REPEATS_2"/>
    <property type="match status" value="4"/>
</dbReference>
<dbReference type="GO" id="GO:0000462">
    <property type="term" value="P:maturation of SSU-rRNA from tricistronic rRNA transcript (SSU-rRNA, 5.8S rRNA, LSU-rRNA)"/>
    <property type="evidence" value="ECO:0007669"/>
    <property type="project" value="TreeGrafter"/>
</dbReference>
<dbReference type="InterPro" id="IPR019775">
    <property type="entry name" value="WD40_repeat_CS"/>
</dbReference>
<feature type="repeat" description="WD" evidence="9">
    <location>
        <begin position="66"/>
        <end position="108"/>
    </location>
</feature>
<dbReference type="FunFam" id="2.130.10.10:FF:001900">
    <property type="entry name" value="DDB1- and CUL4-associated factor 13"/>
    <property type="match status" value="1"/>
</dbReference>
<dbReference type="FunFam" id="2.130.10.10:FF:000132">
    <property type="entry name" value="DDB1- and CUL4-associated factor 13"/>
    <property type="match status" value="1"/>
</dbReference>
<name>A0A210PHJ3_MIZYE</name>
<dbReference type="STRING" id="6573.A0A210PHJ3"/>
<dbReference type="OrthoDB" id="10249065at2759"/>
<feature type="compositionally biased region" description="Basic and acidic residues" evidence="10">
    <location>
        <begin position="407"/>
        <end position="441"/>
    </location>
</feature>
<dbReference type="PROSITE" id="PS50294">
    <property type="entry name" value="WD_REPEATS_REGION"/>
    <property type="match status" value="2"/>
</dbReference>
<dbReference type="Pfam" id="PF04158">
    <property type="entry name" value="Sof1"/>
    <property type="match status" value="1"/>
</dbReference>
<evidence type="ECO:0000256" key="8">
    <source>
        <dbReference type="ARBA" id="ARBA00032239"/>
    </source>
</evidence>
<evidence type="ECO:0000256" key="9">
    <source>
        <dbReference type="PROSITE-ProRule" id="PRU00221"/>
    </source>
</evidence>
<feature type="region of interest" description="Disordered" evidence="10">
    <location>
        <begin position="402"/>
        <end position="448"/>
    </location>
</feature>
<evidence type="ECO:0000256" key="5">
    <source>
        <dbReference type="ARBA" id="ARBA00022737"/>
    </source>
</evidence>
<evidence type="ECO:0000313" key="12">
    <source>
        <dbReference type="EMBL" id="OWF35953.1"/>
    </source>
</evidence>
<evidence type="ECO:0000259" key="11">
    <source>
        <dbReference type="Pfam" id="PF04158"/>
    </source>
</evidence>
<evidence type="ECO:0000256" key="10">
    <source>
        <dbReference type="SAM" id="MobiDB-lite"/>
    </source>
</evidence>
<keyword evidence="6" id="KW-0539">Nucleus</keyword>
<evidence type="ECO:0000256" key="7">
    <source>
        <dbReference type="ARBA" id="ARBA00023274"/>
    </source>
</evidence>
<feature type="repeat" description="WD" evidence="9">
    <location>
        <begin position="281"/>
        <end position="322"/>
    </location>
</feature>
<dbReference type="Gene3D" id="2.130.10.10">
    <property type="entry name" value="YVTN repeat-like/Quinoprotein amine dehydrogenase"/>
    <property type="match status" value="2"/>
</dbReference>
<organism evidence="12 13">
    <name type="scientific">Mizuhopecten yessoensis</name>
    <name type="common">Japanese scallop</name>
    <name type="synonym">Patinopecten yessoensis</name>
    <dbReference type="NCBI Taxonomy" id="6573"/>
    <lineage>
        <taxon>Eukaryota</taxon>
        <taxon>Metazoa</taxon>
        <taxon>Spiralia</taxon>
        <taxon>Lophotrochozoa</taxon>
        <taxon>Mollusca</taxon>
        <taxon>Bivalvia</taxon>
        <taxon>Autobranchia</taxon>
        <taxon>Pteriomorphia</taxon>
        <taxon>Pectinida</taxon>
        <taxon>Pectinoidea</taxon>
        <taxon>Pectinidae</taxon>
        <taxon>Mizuhopecten</taxon>
    </lineage>
</organism>
<evidence type="ECO:0000256" key="1">
    <source>
        <dbReference type="ARBA" id="ARBA00004604"/>
    </source>
</evidence>
<dbReference type="UniPathway" id="UPA00143"/>
<keyword evidence="13" id="KW-1185">Reference proteome</keyword>
<dbReference type="InterPro" id="IPR001680">
    <property type="entry name" value="WD40_rpt"/>
</dbReference>
<dbReference type="InterPro" id="IPR051733">
    <property type="entry name" value="WD_repeat_DCAF13/WDSOF1"/>
</dbReference>
<dbReference type="GO" id="GO:0016567">
    <property type="term" value="P:protein ubiquitination"/>
    <property type="evidence" value="ECO:0007669"/>
    <property type="project" value="UniProtKB-UniPathway"/>
</dbReference>
<dbReference type="PANTHER" id="PTHR22851">
    <property type="entry name" value="U3 SMALL NUCLEOLAR RNA U3 SNORNA ASSOCIATED PROTEIN"/>
    <property type="match status" value="1"/>
</dbReference>
<dbReference type="Pfam" id="PF00400">
    <property type="entry name" value="WD40"/>
    <property type="match status" value="4"/>
</dbReference>
<dbReference type="PANTHER" id="PTHR22851:SF0">
    <property type="entry name" value="DDB1- AND CUL4-ASSOCIATED FACTOR 13"/>
    <property type="match status" value="1"/>
</dbReference>
<reference evidence="12 13" key="1">
    <citation type="journal article" date="2017" name="Nat. Ecol. Evol.">
        <title>Scallop genome provides insights into evolution of bilaterian karyotype and development.</title>
        <authorList>
            <person name="Wang S."/>
            <person name="Zhang J."/>
            <person name="Jiao W."/>
            <person name="Li J."/>
            <person name="Xun X."/>
            <person name="Sun Y."/>
            <person name="Guo X."/>
            <person name="Huan P."/>
            <person name="Dong B."/>
            <person name="Zhang L."/>
            <person name="Hu X."/>
            <person name="Sun X."/>
            <person name="Wang J."/>
            <person name="Zhao C."/>
            <person name="Wang Y."/>
            <person name="Wang D."/>
            <person name="Huang X."/>
            <person name="Wang R."/>
            <person name="Lv J."/>
            <person name="Li Y."/>
            <person name="Zhang Z."/>
            <person name="Liu B."/>
            <person name="Lu W."/>
            <person name="Hui Y."/>
            <person name="Liang J."/>
            <person name="Zhou Z."/>
            <person name="Hou R."/>
            <person name="Li X."/>
            <person name="Liu Y."/>
            <person name="Li H."/>
            <person name="Ning X."/>
            <person name="Lin Y."/>
            <person name="Zhao L."/>
            <person name="Xing Q."/>
            <person name="Dou J."/>
            <person name="Li Y."/>
            <person name="Mao J."/>
            <person name="Guo H."/>
            <person name="Dou H."/>
            <person name="Li T."/>
            <person name="Mu C."/>
            <person name="Jiang W."/>
            <person name="Fu Q."/>
            <person name="Fu X."/>
            <person name="Miao Y."/>
            <person name="Liu J."/>
            <person name="Yu Q."/>
            <person name="Li R."/>
            <person name="Liao H."/>
            <person name="Li X."/>
            <person name="Kong Y."/>
            <person name="Jiang Z."/>
            <person name="Chourrout D."/>
            <person name="Li R."/>
            <person name="Bao Z."/>
        </authorList>
    </citation>
    <scope>NUCLEOTIDE SEQUENCE [LARGE SCALE GENOMIC DNA]</scope>
    <source>
        <strain evidence="12 13">PY_sf001</strain>
    </source>
</reference>
<evidence type="ECO:0000256" key="4">
    <source>
        <dbReference type="ARBA" id="ARBA00022574"/>
    </source>
</evidence>
<proteinExistence type="inferred from homology"/>
<accession>A0A210PHJ3</accession>
<keyword evidence="5" id="KW-0677">Repeat</keyword>
<dbReference type="GO" id="GO:0032040">
    <property type="term" value="C:small-subunit processome"/>
    <property type="evidence" value="ECO:0007669"/>
    <property type="project" value="TreeGrafter"/>
</dbReference>
<comment type="subcellular location">
    <subcellularLocation>
        <location evidence="1">Nucleus</location>
        <location evidence="1">Nucleolus</location>
    </subcellularLocation>
</comment>
<comment type="caution">
    <text evidence="12">The sequence shown here is derived from an EMBL/GenBank/DDBJ whole genome shotgun (WGS) entry which is preliminary data.</text>
</comment>
<evidence type="ECO:0000256" key="2">
    <source>
        <dbReference type="ARBA" id="ARBA00005649"/>
    </source>
</evidence>
<feature type="domain" description="Sof1-like protein" evidence="11">
    <location>
        <begin position="357"/>
        <end position="443"/>
    </location>
</feature>
<evidence type="ECO:0000256" key="6">
    <source>
        <dbReference type="ARBA" id="ARBA00023242"/>
    </source>
</evidence>
<protein>
    <recommendedName>
        <fullName evidence="3">DDB1- and CUL4-associated factor 13</fullName>
    </recommendedName>
    <alternativeName>
        <fullName evidence="8">WD repeat and SOF domain-containing protein 1</fullName>
    </alternativeName>
</protein>